<dbReference type="GO" id="GO:0035251">
    <property type="term" value="F:UDP-glucosyltransferase activity"/>
    <property type="evidence" value="ECO:0007669"/>
    <property type="project" value="TreeGrafter"/>
</dbReference>
<dbReference type="PANTHER" id="PTHR48047">
    <property type="entry name" value="GLYCOSYLTRANSFERASE"/>
    <property type="match status" value="1"/>
</dbReference>
<dbReference type="EC" id="2.4.1.-" evidence="5"/>
<organism evidence="6">
    <name type="scientific">Sesamum radiatum</name>
    <name type="common">Black benniseed</name>
    <dbReference type="NCBI Taxonomy" id="300843"/>
    <lineage>
        <taxon>Eukaryota</taxon>
        <taxon>Viridiplantae</taxon>
        <taxon>Streptophyta</taxon>
        <taxon>Embryophyta</taxon>
        <taxon>Tracheophyta</taxon>
        <taxon>Spermatophyta</taxon>
        <taxon>Magnoliopsida</taxon>
        <taxon>eudicotyledons</taxon>
        <taxon>Gunneridae</taxon>
        <taxon>Pentapetalae</taxon>
        <taxon>asterids</taxon>
        <taxon>lamiids</taxon>
        <taxon>Lamiales</taxon>
        <taxon>Pedaliaceae</taxon>
        <taxon>Sesamum</taxon>
    </lineage>
</organism>
<reference evidence="6" key="1">
    <citation type="submission" date="2020-06" db="EMBL/GenBank/DDBJ databases">
        <authorList>
            <person name="Li T."/>
            <person name="Hu X."/>
            <person name="Zhang T."/>
            <person name="Song X."/>
            <person name="Zhang H."/>
            <person name="Dai N."/>
            <person name="Sheng W."/>
            <person name="Hou X."/>
            <person name="Wei L."/>
        </authorList>
    </citation>
    <scope>NUCLEOTIDE SEQUENCE</scope>
    <source>
        <strain evidence="6">G02</strain>
        <tissue evidence="6">Leaf</tissue>
    </source>
</reference>
<reference evidence="6" key="2">
    <citation type="journal article" date="2024" name="Plant">
        <title>Genomic evolution and insights into agronomic trait innovations of Sesamum species.</title>
        <authorList>
            <person name="Miao H."/>
            <person name="Wang L."/>
            <person name="Qu L."/>
            <person name="Liu H."/>
            <person name="Sun Y."/>
            <person name="Le M."/>
            <person name="Wang Q."/>
            <person name="Wei S."/>
            <person name="Zheng Y."/>
            <person name="Lin W."/>
            <person name="Duan Y."/>
            <person name="Cao H."/>
            <person name="Xiong S."/>
            <person name="Wang X."/>
            <person name="Wei L."/>
            <person name="Li C."/>
            <person name="Ma Q."/>
            <person name="Ju M."/>
            <person name="Zhao R."/>
            <person name="Li G."/>
            <person name="Mu C."/>
            <person name="Tian Q."/>
            <person name="Mei H."/>
            <person name="Zhang T."/>
            <person name="Gao T."/>
            <person name="Zhang H."/>
        </authorList>
    </citation>
    <scope>NUCLEOTIDE SEQUENCE</scope>
    <source>
        <strain evidence="6">G02</strain>
    </source>
</reference>
<dbReference type="Pfam" id="PF00201">
    <property type="entry name" value="UDPGT"/>
    <property type="match status" value="1"/>
</dbReference>
<evidence type="ECO:0000256" key="2">
    <source>
        <dbReference type="ARBA" id="ARBA00022676"/>
    </source>
</evidence>
<evidence type="ECO:0000256" key="3">
    <source>
        <dbReference type="ARBA" id="ARBA00022679"/>
    </source>
</evidence>
<gene>
    <name evidence="6" type="ORF">Sradi_3416100</name>
</gene>
<evidence type="ECO:0000313" key="6">
    <source>
        <dbReference type="EMBL" id="KAL0375004.1"/>
    </source>
</evidence>
<dbReference type="EMBL" id="JACGWJ010000014">
    <property type="protein sequence ID" value="KAL0375004.1"/>
    <property type="molecule type" value="Genomic_DNA"/>
</dbReference>
<name>A0AAW2R506_SESRA</name>
<dbReference type="FunFam" id="3.40.50.2000:FF:000047">
    <property type="entry name" value="Glycosyltransferase"/>
    <property type="match status" value="1"/>
</dbReference>
<accession>A0AAW2R506</accession>
<keyword evidence="2 4" id="KW-0328">Glycosyltransferase</keyword>
<dbReference type="PROSITE" id="PS00375">
    <property type="entry name" value="UDPGT"/>
    <property type="match status" value="1"/>
</dbReference>
<dbReference type="InterPro" id="IPR002213">
    <property type="entry name" value="UDP_glucos_trans"/>
</dbReference>
<evidence type="ECO:0000256" key="1">
    <source>
        <dbReference type="ARBA" id="ARBA00009995"/>
    </source>
</evidence>
<dbReference type="FunFam" id="3.40.50.2000:FF:000071">
    <property type="entry name" value="Glycosyltransferase"/>
    <property type="match status" value="1"/>
</dbReference>
<protein>
    <recommendedName>
        <fullName evidence="5">Glycosyltransferase</fullName>
        <ecNumber evidence="5">2.4.1.-</ecNumber>
    </recommendedName>
</protein>
<dbReference type="InterPro" id="IPR035595">
    <property type="entry name" value="UDP_glycos_trans_CS"/>
</dbReference>
<evidence type="ECO:0000256" key="4">
    <source>
        <dbReference type="RuleBase" id="RU003718"/>
    </source>
</evidence>
<proteinExistence type="inferred from homology"/>
<dbReference type="AlphaFoldDB" id="A0AAW2R506"/>
<evidence type="ECO:0000256" key="5">
    <source>
        <dbReference type="RuleBase" id="RU362057"/>
    </source>
</evidence>
<keyword evidence="3 4" id="KW-0808">Transferase</keyword>
<comment type="similarity">
    <text evidence="1 4">Belongs to the UDP-glycosyltransferase family.</text>
</comment>
<dbReference type="CDD" id="cd03784">
    <property type="entry name" value="GT1_Gtf-like"/>
    <property type="match status" value="1"/>
</dbReference>
<sequence length="495" mass="54896">MALPPNHHLNFILIPLMAPGHTIPMIDMAKLLAKHGVSVTVIVTPLNAARFSLVIDRAVRSGLSIRLLQIRFPSSEAGLPPGCESADSLPSYSLIRNFFVAIKLLQKPVEEMLKELDPSPSCIICDKHIPWTADTCMKFQIPRIIFDGMSCFTQLVMHSLYTCKVHERVPPTEPFVVPGLPDRIEFTRLQLPGLLNPGPMDIGDFREQVWKTESLAHGVVVNSFEELEKSYVDEFRKVKGGKVWSIGPLSLCSSNDDLDKAQRGNQASIDTEQCLKWLDNRDPGSVVYACLGSLGRLSPAQFIELAVALELSTHPFILVVKGGSRSEEIEKWIQDDGFEERTKERGLLIRGWAPQVLILSHPCVGGFLTHCGWNSTLEGISAALPMITWPIFAEQFLNEKLVVQILETGVGVGAQTVTHLGEYEKAENKVSRDRIKSGIERVMDKGKEGSERRKRAQELGVMAKRSVEVGGSSYLNVTMLIQEIAQLGKSKKRIA</sequence>
<comment type="caution">
    <text evidence="6">The sequence shown here is derived from an EMBL/GenBank/DDBJ whole genome shotgun (WGS) entry which is preliminary data.</text>
</comment>
<dbReference type="Gene3D" id="3.40.50.2000">
    <property type="entry name" value="Glycogen Phosphorylase B"/>
    <property type="match status" value="2"/>
</dbReference>
<dbReference type="PANTHER" id="PTHR48047:SF182">
    <property type="entry name" value="GLYCOSYLTRANSFERASE"/>
    <property type="match status" value="1"/>
</dbReference>
<dbReference type="SUPFAM" id="SSF53756">
    <property type="entry name" value="UDP-Glycosyltransferase/glycogen phosphorylase"/>
    <property type="match status" value="1"/>
</dbReference>